<evidence type="ECO:0000256" key="13">
    <source>
        <dbReference type="SAM" id="Phobius"/>
    </source>
</evidence>
<feature type="region of interest" description="Disordered" evidence="12">
    <location>
        <begin position="246"/>
        <end position="282"/>
    </location>
</feature>
<comment type="catalytic activity">
    <reaction evidence="9">
        <text>a 5'-end (N(7)-methyl 5'-triphosphoguanosine)-ribonucleoside in mRNA + H2O = N(7)-methyl-GDP + a 5'-end phospho-ribonucleoside in mRNA + 2 H(+)</text>
        <dbReference type="Rhea" id="RHEA:67484"/>
        <dbReference type="Rhea" id="RHEA-COMP:15692"/>
        <dbReference type="Rhea" id="RHEA-COMP:17167"/>
        <dbReference type="ChEBI" id="CHEBI:15377"/>
        <dbReference type="ChEBI" id="CHEBI:15378"/>
        <dbReference type="ChEBI" id="CHEBI:63714"/>
        <dbReference type="ChEBI" id="CHEBI:138282"/>
        <dbReference type="ChEBI" id="CHEBI:156461"/>
        <dbReference type="EC" id="3.6.1.62"/>
    </reaction>
    <physiologicalReaction direction="left-to-right" evidence="9">
        <dbReference type="Rhea" id="RHEA:67485"/>
    </physiologicalReaction>
</comment>
<evidence type="ECO:0000313" key="17">
    <source>
        <dbReference type="EMBL" id="CAF3332243.1"/>
    </source>
</evidence>
<keyword evidence="7" id="KW-0694">RNA-binding</keyword>
<evidence type="ECO:0000256" key="6">
    <source>
        <dbReference type="ARBA" id="ARBA00022801"/>
    </source>
</evidence>
<evidence type="ECO:0000256" key="5">
    <source>
        <dbReference type="ARBA" id="ARBA00022723"/>
    </source>
</evidence>
<keyword evidence="13" id="KW-0472">Membrane</keyword>
<feature type="coiled-coil region" evidence="11">
    <location>
        <begin position="964"/>
        <end position="991"/>
    </location>
</feature>
<dbReference type="InterPro" id="IPR007722">
    <property type="entry name" value="DCP2_BoxA"/>
</dbReference>
<dbReference type="AlphaFoldDB" id="A0A817UPA1"/>
<dbReference type="GO" id="GO:0000184">
    <property type="term" value="P:nuclear-transcribed mRNA catabolic process, nonsense-mediated decay"/>
    <property type="evidence" value="ECO:0007669"/>
    <property type="project" value="InterPro"/>
</dbReference>
<proteinExistence type="inferred from homology"/>
<comment type="similarity">
    <text evidence="3">Belongs to the Nudix hydrolase family. DCP2 subfamily.</text>
</comment>
<keyword evidence="11" id="KW-0175">Coiled coil</keyword>
<evidence type="ECO:0000256" key="11">
    <source>
        <dbReference type="SAM" id="Coils"/>
    </source>
</evidence>
<evidence type="ECO:0000256" key="8">
    <source>
        <dbReference type="ARBA" id="ARBA00023211"/>
    </source>
</evidence>
<evidence type="ECO:0000256" key="2">
    <source>
        <dbReference type="ARBA" id="ARBA00004496"/>
    </source>
</evidence>
<dbReference type="InterPro" id="IPR020084">
    <property type="entry name" value="NUDIX_hydrolase_CS"/>
</dbReference>
<dbReference type="SMART" id="SM00239">
    <property type="entry name" value="C2"/>
    <property type="match status" value="2"/>
</dbReference>
<dbReference type="InterPro" id="IPR036189">
    <property type="entry name" value="DCP2_BoxA_sf"/>
</dbReference>
<dbReference type="OrthoDB" id="18996at2759"/>
<evidence type="ECO:0000259" key="15">
    <source>
        <dbReference type="PROSITE" id="PS51462"/>
    </source>
</evidence>
<dbReference type="PROSITE" id="PS51462">
    <property type="entry name" value="NUDIX"/>
    <property type="match status" value="1"/>
</dbReference>
<dbReference type="EMBL" id="CAJNXB010000019">
    <property type="protein sequence ID" value="CAF2986041.1"/>
    <property type="molecule type" value="Genomic_DNA"/>
</dbReference>
<feature type="domain" description="Nudix hydrolase" evidence="15">
    <location>
        <begin position="95"/>
        <end position="226"/>
    </location>
</feature>
<dbReference type="PROSITE" id="PS00893">
    <property type="entry name" value="NUDIX_BOX"/>
    <property type="match status" value="1"/>
</dbReference>
<name>A0A817UPA1_9BILA</name>
<comment type="caution">
    <text evidence="17">The sequence shown here is derived from an EMBL/GenBank/DDBJ whole genome shotgun (WGS) entry which is preliminary data.</text>
</comment>
<dbReference type="GO" id="GO:0030145">
    <property type="term" value="F:manganese ion binding"/>
    <property type="evidence" value="ECO:0007669"/>
    <property type="project" value="InterPro"/>
</dbReference>
<evidence type="ECO:0000256" key="7">
    <source>
        <dbReference type="ARBA" id="ARBA00022884"/>
    </source>
</evidence>
<evidence type="ECO:0000256" key="4">
    <source>
        <dbReference type="ARBA" id="ARBA00022490"/>
    </source>
</evidence>
<dbReference type="Pfam" id="PF00293">
    <property type="entry name" value="NUDIX"/>
    <property type="match status" value="1"/>
</dbReference>
<dbReference type="InterPro" id="IPR015797">
    <property type="entry name" value="NUDIX_hydrolase-like_dom_sf"/>
</dbReference>
<dbReference type="Proteomes" id="UP000663825">
    <property type="component" value="Unassembled WGS sequence"/>
</dbReference>
<evidence type="ECO:0000256" key="10">
    <source>
        <dbReference type="ARBA" id="ARBA00078183"/>
    </source>
</evidence>
<dbReference type="SUPFAM" id="SSF49562">
    <property type="entry name" value="C2 domain (Calcium/lipid-binding domain, CaLB)"/>
    <property type="match status" value="2"/>
</dbReference>
<feature type="transmembrane region" description="Helical" evidence="13">
    <location>
        <begin position="534"/>
        <end position="554"/>
    </location>
</feature>
<keyword evidence="6" id="KW-0378">Hydrolase</keyword>
<feature type="region of interest" description="Disordered" evidence="12">
    <location>
        <begin position="393"/>
        <end position="423"/>
    </location>
</feature>
<feature type="domain" description="C2" evidence="14">
    <location>
        <begin position="648"/>
        <end position="780"/>
    </location>
</feature>
<dbReference type="Proteomes" id="UP000663872">
    <property type="component" value="Unassembled WGS sequence"/>
</dbReference>
<feature type="domain" description="C2" evidence="14">
    <location>
        <begin position="793"/>
        <end position="921"/>
    </location>
</feature>
<dbReference type="Pfam" id="PF00168">
    <property type="entry name" value="C2"/>
    <property type="match status" value="2"/>
</dbReference>
<evidence type="ECO:0000256" key="3">
    <source>
        <dbReference type="ARBA" id="ARBA00005279"/>
    </source>
</evidence>
<comment type="cofactor">
    <cofactor evidence="1">
        <name>Mn(2+)</name>
        <dbReference type="ChEBI" id="CHEBI:29035"/>
    </cofactor>
</comment>
<organism evidence="17 18">
    <name type="scientific">Rotaria socialis</name>
    <dbReference type="NCBI Taxonomy" id="392032"/>
    <lineage>
        <taxon>Eukaryota</taxon>
        <taxon>Metazoa</taxon>
        <taxon>Spiralia</taxon>
        <taxon>Gnathifera</taxon>
        <taxon>Rotifera</taxon>
        <taxon>Eurotatoria</taxon>
        <taxon>Bdelloidea</taxon>
        <taxon>Philodinida</taxon>
        <taxon>Philodinidae</taxon>
        <taxon>Rotaria</taxon>
    </lineage>
</organism>
<dbReference type="GO" id="GO:0003723">
    <property type="term" value="F:RNA binding"/>
    <property type="evidence" value="ECO:0007669"/>
    <property type="project" value="UniProtKB-KW"/>
</dbReference>
<keyword evidence="13" id="KW-0812">Transmembrane</keyword>
<dbReference type="InterPro" id="IPR000086">
    <property type="entry name" value="NUDIX_hydrolase_dom"/>
</dbReference>
<dbReference type="InterPro" id="IPR044099">
    <property type="entry name" value="Dcp2_NUDIX"/>
</dbReference>
<dbReference type="InterPro" id="IPR000008">
    <property type="entry name" value="C2_dom"/>
</dbReference>
<keyword evidence="4" id="KW-0963">Cytoplasm</keyword>
<dbReference type="SUPFAM" id="SSF140586">
    <property type="entry name" value="Dcp2 domain-like"/>
    <property type="match status" value="1"/>
</dbReference>
<evidence type="ECO:0000256" key="12">
    <source>
        <dbReference type="SAM" id="MobiDB-lite"/>
    </source>
</evidence>
<dbReference type="FunFam" id="3.90.79.10:FF:000003">
    <property type="entry name" value="M7GpppN-mRNA hydrolase isoform 2"/>
    <property type="match status" value="1"/>
</dbReference>
<dbReference type="EMBL" id="CAJNYT010000136">
    <property type="protein sequence ID" value="CAF3332243.1"/>
    <property type="molecule type" value="Genomic_DNA"/>
</dbReference>
<dbReference type="Gene3D" id="2.60.40.150">
    <property type="entry name" value="C2 domain"/>
    <property type="match status" value="2"/>
</dbReference>
<dbReference type="PROSITE" id="PS50004">
    <property type="entry name" value="C2"/>
    <property type="match status" value="2"/>
</dbReference>
<dbReference type="SUPFAM" id="SSF55811">
    <property type="entry name" value="Nudix"/>
    <property type="match status" value="1"/>
</dbReference>
<keyword evidence="5" id="KW-0479">Metal-binding</keyword>
<dbReference type="PANTHER" id="PTHR23114:SF17">
    <property type="entry name" value="M7GPPPN-MRNA HYDROLASE"/>
    <property type="match status" value="1"/>
</dbReference>
<dbReference type="InterPro" id="IPR035892">
    <property type="entry name" value="C2_domain_sf"/>
</dbReference>
<accession>A0A817UPA1</accession>
<dbReference type="PANTHER" id="PTHR23114">
    <property type="entry name" value="M7GPPPN-MRNA HYDROLASE"/>
    <property type="match status" value="1"/>
</dbReference>
<dbReference type="CDD" id="cd03672">
    <property type="entry name" value="NUDIX_Dcp2p_Nudt20"/>
    <property type="match status" value="1"/>
</dbReference>
<dbReference type="Pfam" id="PF05026">
    <property type="entry name" value="DCP2"/>
    <property type="match status" value="1"/>
</dbReference>
<dbReference type="GO" id="GO:0140933">
    <property type="term" value="F:5'-(N(7)-methylguanosine 5'-triphospho)-[mRNA] hydrolase activity"/>
    <property type="evidence" value="ECO:0007669"/>
    <property type="project" value="UniProtKB-EC"/>
</dbReference>
<dbReference type="GO" id="GO:0000290">
    <property type="term" value="P:deadenylation-dependent decapping of nuclear-transcribed mRNA"/>
    <property type="evidence" value="ECO:0007669"/>
    <property type="project" value="InterPro"/>
</dbReference>
<protein>
    <recommendedName>
        <fullName evidence="10">mRNA-decapping enzyme 2</fullName>
    </recommendedName>
</protein>
<sequence>MPSDQHQIPEKVLDDLCSRFIINIPAEQREDLVRVLFAVELAHWFYIDFYCEDDDDLYVCNIKEFAQQIFVHCPFLRNYVHNLDDFISRWRGYKLSVPTYGAVLLDPTYEHILLVKGFYNRESWGFPKGKVQENETPIKCAIREVMEEVGFDMKERAFEDQYLERDVNGQLIRLYIVKHVPLDTNFAPKTKNEIKDTRWFRIADLPCHRRDTTSQLKLNINPKAFFMVIPFIRVLRHWINQECGLNSSSNGDSDNANEYSQRHEHTSSHHHGGYQQPPRRHRTMIYPNNTRQVNIQQKVFGVDQQTSSFIRDGTFEKRKHPSKIIADLTTQNTDEQQISSSNKLQKQLSVQDTIQRHFSQILKNDSITVTDNTTITETLLMRENSSAVVNTSNLTELTPPMSNDDENKRPLSVKSHKGKRSTAQFRILPRDQPDELVFQMKTLESHNHDINTPDKSQRNRRRVDRQLNHDTAEPLANLTNAPFHFAGPRCWTQFRLNRSEVVRCLRDLYPTSYFYQVHYLLIFSYTLGHSFPSIMIFIIVSSFVVVILIVGLAISRYRIHRKNPTNASTYSITGDWRRPWASTSCDNLATLSIPDDKKSYPIHCETTGIIKSSFSWPETSMLHRQDQCASTKSSSALSYSLTMECIAEPASLTFGLRWDEITKSLFVRVVSARHLFIHRRHRQPSVIDSYVRLELTSTPTENNIPKTFPLMRTHIVKKNAYPIYDELFQCINIEEINTKGYSLVFTISTYDTFTRDEVVGEVIFPLKSDALDSTEMTFTQNLTTRHTQLSNQDLGQILLSMCYQPADSNVTIIVLKASNLPRIGTTKLMNPYFKIYMFYKNQRIFKKRSTIKRTTQCPVYNECFTFKIPDNDIENIHFEIILFDYDSHMKHEAIGACFIGKEMNQHWNDRKMLPSNLSQKLLKNLWNTIVLNKQFVRNGQRQPSILDEYANIYRPEVESDLEYLAVQTSRNKSLQVEYEKEQQRKQRQTVRYHILRRKYVAHPNDIEVDPYIKNHMQFLHKNYPNRWAVDRLAESFNYPIHDVKLILQQRTKRRMRVRPRPPSSVFGIKDGEEREKIIREHLIKRDLRNKKNEALEKDDGEPIDCQVLAEESNLIPRQRPSDAYMERYNDGFFSNIISSSDEDQQNKRDKSLNNKLLTSSPTLLDRITKLRLNANATYDTYSNDQNLELYNKRMEIIEKMQKSNDAIVEMNEKKQKFLKKPPMKKIK</sequence>
<evidence type="ECO:0000259" key="14">
    <source>
        <dbReference type="PROSITE" id="PS50004"/>
    </source>
</evidence>
<dbReference type="Gene3D" id="1.10.10.1050">
    <property type="entry name" value="Dcp2, box A domain"/>
    <property type="match status" value="1"/>
</dbReference>
<dbReference type="SMART" id="SM01125">
    <property type="entry name" value="DCP2"/>
    <property type="match status" value="1"/>
</dbReference>
<comment type="subcellular location">
    <subcellularLocation>
        <location evidence="2">Cytoplasm</location>
    </subcellularLocation>
</comment>
<keyword evidence="8" id="KW-0464">Manganese</keyword>
<dbReference type="Gene3D" id="3.90.79.10">
    <property type="entry name" value="Nucleoside Triphosphate Pyrophosphohydrolase"/>
    <property type="match status" value="1"/>
</dbReference>
<evidence type="ECO:0000313" key="16">
    <source>
        <dbReference type="EMBL" id="CAF2986041.1"/>
    </source>
</evidence>
<gene>
    <name evidence="17" type="ORF">GRG538_LOCUS3716</name>
    <name evidence="16" type="ORF">TIS948_LOCUS717</name>
</gene>
<evidence type="ECO:0000256" key="9">
    <source>
        <dbReference type="ARBA" id="ARBA00047661"/>
    </source>
</evidence>
<dbReference type="GO" id="GO:0000932">
    <property type="term" value="C:P-body"/>
    <property type="evidence" value="ECO:0007669"/>
    <property type="project" value="TreeGrafter"/>
</dbReference>
<evidence type="ECO:0000313" key="18">
    <source>
        <dbReference type="Proteomes" id="UP000663872"/>
    </source>
</evidence>
<reference evidence="17" key="1">
    <citation type="submission" date="2021-02" db="EMBL/GenBank/DDBJ databases">
        <authorList>
            <person name="Nowell W R."/>
        </authorList>
    </citation>
    <scope>NUCLEOTIDE SEQUENCE</scope>
</reference>
<keyword evidence="13" id="KW-1133">Transmembrane helix</keyword>
<evidence type="ECO:0000256" key="1">
    <source>
        <dbReference type="ARBA" id="ARBA00001936"/>
    </source>
</evidence>
<feature type="compositionally biased region" description="Basic residues" evidence="12">
    <location>
        <begin position="268"/>
        <end position="282"/>
    </location>
</feature>
<feature type="compositionally biased region" description="Low complexity" evidence="12">
    <location>
        <begin position="246"/>
        <end position="257"/>
    </location>
</feature>